<dbReference type="AlphaFoldDB" id="A0A9D9GUM0"/>
<accession>A0A9D9GUM0</accession>
<reference evidence="1" key="2">
    <citation type="journal article" date="2021" name="PeerJ">
        <title>Extensive microbial diversity within the chicken gut microbiome revealed by metagenomics and culture.</title>
        <authorList>
            <person name="Gilroy R."/>
            <person name="Ravi A."/>
            <person name="Getino M."/>
            <person name="Pursley I."/>
            <person name="Horton D.L."/>
            <person name="Alikhan N.F."/>
            <person name="Baker D."/>
            <person name="Gharbi K."/>
            <person name="Hall N."/>
            <person name="Watson M."/>
            <person name="Adriaenssens E.M."/>
            <person name="Foster-Nyarko E."/>
            <person name="Jarju S."/>
            <person name="Secka A."/>
            <person name="Antonio M."/>
            <person name="Oren A."/>
            <person name="Chaudhuri R.R."/>
            <person name="La Ragione R."/>
            <person name="Hildebrand F."/>
            <person name="Pallen M.J."/>
        </authorList>
    </citation>
    <scope>NUCLEOTIDE SEQUENCE</scope>
    <source>
        <strain evidence="1">8207</strain>
    </source>
</reference>
<protein>
    <submittedName>
        <fullName evidence="1">Uncharacterized protein</fullName>
    </submittedName>
</protein>
<dbReference type="EMBL" id="JADINC010000023">
    <property type="protein sequence ID" value="MBO8425122.1"/>
    <property type="molecule type" value="Genomic_DNA"/>
</dbReference>
<evidence type="ECO:0000313" key="2">
    <source>
        <dbReference type="Proteomes" id="UP000823630"/>
    </source>
</evidence>
<organism evidence="1 2">
    <name type="scientific">Candidatus Enterousia avistercoris</name>
    <dbReference type="NCBI Taxonomy" id="2840788"/>
    <lineage>
        <taxon>Bacteria</taxon>
        <taxon>Pseudomonadati</taxon>
        <taxon>Pseudomonadota</taxon>
        <taxon>Alphaproteobacteria</taxon>
        <taxon>Candidatus Enterousia</taxon>
    </lineage>
</organism>
<comment type="caution">
    <text evidence="1">The sequence shown here is derived from an EMBL/GenBank/DDBJ whole genome shotgun (WGS) entry which is preliminary data.</text>
</comment>
<evidence type="ECO:0000313" key="1">
    <source>
        <dbReference type="EMBL" id="MBO8425122.1"/>
    </source>
</evidence>
<gene>
    <name evidence="1" type="ORF">IAC69_01430</name>
</gene>
<proteinExistence type="predicted"/>
<reference evidence="1" key="1">
    <citation type="submission" date="2020-10" db="EMBL/GenBank/DDBJ databases">
        <authorList>
            <person name="Gilroy R."/>
        </authorList>
    </citation>
    <scope>NUCLEOTIDE SEQUENCE</scope>
    <source>
        <strain evidence="1">8207</strain>
    </source>
</reference>
<name>A0A9D9GUM0_9PROT</name>
<sequence>MKKTNKIDLQQPVKKTKKRKNTYVVKINSTNELFALASETPLPIITLNGQPVADNSGWIKCESFPNPAAHNMVVSFPKLEPIMGEKLASTIIEYLDKDSNAPVAMLFPTNELIYRADLKNFLSRMNAASRQDLKRQMQIRERILKQSIEKQK</sequence>
<dbReference type="Proteomes" id="UP000823630">
    <property type="component" value="Unassembled WGS sequence"/>
</dbReference>